<proteinExistence type="predicted"/>
<evidence type="ECO:0000313" key="2">
    <source>
        <dbReference type="EMBL" id="RYJ08031.1"/>
    </source>
</evidence>
<reference evidence="2 3" key="1">
    <citation type="submission" date="2018-12" db="EMBL/GenBank/DDBJ databases">
        <title>Genome analysis provides insights into bioremediation potentialities of Halogeometricum borinquense strain N11.</title>
        <authorList>
            <person name="Najjari A."/>
            <person name="Youssef N."/>
            <person name="Fhoula I."/>
            <person name="Ben Dhia O."/>
            <person name="Mahjoubi M."/>
            <person name="Ouzari H.I."/>
            <person name="Cherif A."/>
        </authorList>
    </citation>
    <scope>NUCLEOTIDE SEQUENCE [LARGE SCALE GENOMIC DNA]</scope>
    <source>
        <strain evidence="2 3">N11</strain>
    </source>
</reference>
<protein>
    <submittedName>
        <fullName evidence="2">Uncharacterized protein</fullName>
    </submittedName>
</protein>
<evidence type="ECO:0000256" key="1">
    <source>
        <dbReference type="SAM" id="Phobius"/>
    </source>
</evidence>
<feature type="transmembrane region" description="Helical" evidence="1">
    <location>
        <begin position="50"/>
        <end position="70"/>
    </location>
</feature>
<dbReference type="InterPro" id="IPR055943">
    <property type="entry name" value="DUF7521"/>
</dbReference>
<dbReference type="Proteomes" id="UP000294028">
    <property type="component" value="Unassembled WGS sequence"/>
</dbReference>
<dbReference type="RefSeq" id="WP_129786790.1">
    <property type="nucleotide sequence ID" value="NZ_RZHH01000006.1"/>
</dbReference>
<accession>A0A482SYI6</accession>
<feature type="transmembrane region" description="Helical" evidence="1">
    <location>
        <begin position="107"/>
        <end position="131"/>
    </location>
</feature>
<keyword evidence="1" id="KW-1133">Transmembrane helix</keyword>
<evidence type="ECO:0000313" key="3">
    <source>
        <dbReference type="Proteomes" id="UP000294028"/>
    </source>
</evidence>
<name>A0A482SYI6_9EURY</name>
<comment type="caution">
    <text evidence="2">The sequence shown here is derived from an EMBL/GenBank/DDBJ whole genome shotgun (WGS) entry which is preliminary data.</text>
</comment>
<keyword evidence="1" id="KW-0472">Membrane</keyword>
<dbReference type="EMBL" id="RZHH01000006">
    <property type="protein sequence ID" value="RYJ08031.1"/>
    <property type="molecule type" value="Genomic_DNA"/>
</dbReference>
<feature type="transmembrane region" description="Helical" evidence="1">
    <location>
        <begin position="171"/>
        <end position="191"/>
    </location>
</feature>
<dbReference type="AlphaFoldDB" id="A0A482SYI6"/>
<feature type="transmembrane region" description="Helical" evidence="1">
    <location>
        <begin position="76"/>
        <end position="100"/>
    </location>
</feature>
<dbReference type="Pfam" id="PF24365">
    <property type="entry name" value="DUF7521"/>
    <property type="match status" value="2"/>
</dbReference>
<feature type="transmembrane region" description="Helical" evidence="1">
    <location>
        <begin position="12"/>
        <end position="38"/>
    </location>
</feature>
<keyword evidence="1" id="KW-0812">Transmembrane</keyword>
<organism evidence="2 3">
    <name type="scientific">Halogeometricum borinquense</name>
    <dbReference type="NCBI Taxonomy" id="60847"/>
    <lineage>
        <taxon>Archaea</taxon>
        <taxon>Methanobacteriati</taxon>
        <taxon>Methanobacteriota</taxon>
        <taxon>Stenosarchaea group</taxon>
        <taxon>Halobacteria</taxon>
        <taxon>Halobacteriales</taxon>
        <taxon>Haloferacaceae</taxon>
        <taxon>Halogeometricum</taxon>
    </lineage>
</organism>
<gene>
    <name evidence="2" type="ORF">ELS19_19765</name>
</gene>
<sequence length="226" mass="23411">MNGAEITVSGGSIVAVLIGLGLALATIALGAWIAIKMYRGYRRSGDRPTFYLAIGIGLASAAHTTVRVLLSTLDVSLLLVNVVATAVQFAGLIFVLYAVYGDPARGVLRVTGGAAFGGAFLLTAPLLIVELTNIERLIVVSLSNGVTAVLGGFIAVQAYRGYHRYDQRPMLLLALGIGLLTVGSFTVLNLPAPALTAASRIGLTLAVEFAGLLSIAVSLRGNRTTD</sequence>
<feature type="transmembrane region" description="Helical" evidence="1">
    <location>
        <begin position="197"/>
        <end position="219"/>
    </location>
</feature>
<feature type="transmembrane region" description="Helical" evidence="1">
    <location>
        <begin position="137"/>
        <end position="159"/>
    </location>
</feature>